<dbReference type="Pfam" id="PF05175">
    <property type="entry name" value="MTS"/>
    <property type="match status" value="1"/>
</dbReference>
<dbReference type="RefSeq" id="WP_008203228.1">
    <property type="nucleotide sequence ID" value="NZ_CM001023.1"/>
</dbReference>
<comment type="catalytic activity">
    <reaction evidence="6">
        <text>adenosine(37) in tRNA1(Val) + S-adenosyl-L-methionine = N(6)-methyladenosine(37) in tRNA1(Val) + S-adenosyl-L-homocysteine + H(+)</text>
        <dbReference type="Rhea" id="RHEA:43160"/>
        <dbReference type="Rhea" id="RHEA-COMP:10369"/>
        <dbReference type="Rhea" id="RHEA-COMP:10370"/>
        <dbReference type="ChEBI" id="CHEBI:15378"/>
        <dbReference type="ChEBI" id="CHEBI:57856"/>
        <dbReference type="ChEBI" id="CHEBI:59789"/>
        <dbReference type="ChEBI" id="CHEBI:74411"/>
        <dbReference type="ChEBI" id="CHEBI:74449"/>
        <dbReference type="EC" id="2.1.1.223"/>
    </reaction>
</comment>
<keyword evidence="4 6" id="KW-0949">S-adenosyl-L-methionine</keyword>
<keyword evidence="1 6" id="KW-0963">Cytoplasm</keyword>
<evidence type="ECO:0000256" key="1">
    <source>
        <dbReference type="ARBA" id="ARBA00022490"/>
    </source>
</evidence>
<dbReference type="eggNOG" id="COG4123">
    <property type="taxonomic scope" value="Bacteria"/>
</dbReference>
<dbReference type="STRING" id="388413.ALPR1_20313"/>
<keyword evidence="9" id="KW-1185">Reference proteome</keyword>
<evidence type="ECO:0000256" key="3">
    <source>
        <dbReference type="ARBA" id="ARBA00022679"/>
    </source>
</evidence>
<dbReference type="GO" id="GO:0005737">
    <property type="term" value="C:cytoplasm"/>
    <property type="evidence" value="ECO:0007669"/>
    <property type="project" value="UniProtKB-SubCell"/>
</dbReference>
<dbReference type="EC" id="2.1.1.223" evidence="6"/>
<evidence type="ECO:0000313" key="9">
    <source>
        <dbReference type="Proteomes" id="UP000003919"/>
    </source>
</evidence>
<dbReference type="EMBL" id="CM001023">
    <property type="protein sequence ID" value="EAZ81417.1"/>
    <property type="molecule type" value="Genomic_DNA"/>
</dbReference>
<sequence length="236" mass="27020">MGQTWFQFQQFKVHQDQCAMKISTDAVLMGGLVHGENPHRILDVGTGTGVIALMLAQRYRESFLTAVELDEKAAEQAKSNFKESPFSNRMKLWKGEFQSYQSDEKFDMIVSNPPYFPDHLKAKDSQRNQALHTDALSFKDLVSKASSLITEDGNFWVILPPRQMQDFIQITEEVGFHIIEKLTVQDKPGKKVLREIVCFSKILRDLLEKQVFIKNEDGSPHMSYQKAVAGFLLEFN</sequence>
<evidence type="ECO:0000256" key="6">
    <source>
        <dbReference type="HAMAP-Rule" id="MF_01872"/>
    </source>
</evidence>
<gene>
    <name evidence="8" type="ORF">ALPR1_20313</name>
</gene>
<dbReference type="InterPro" id="IPR002052">
    <property type="entry name" value="DNA_methylase_N6_adenine_CS"/>
</dbReference>
<dbReference type="PANTHER" id="PTHR47739">
    <property type="entry name" value="TRNA1(VAL) (ADENINE(37)-N6)-METHYLTRANSFERASE"/>
    <property type="match status" value="1"/>
</dbReference>
<dbReference type="PANTHER" id="PTHR47739:SF1">
    <property type="entry name" value="TRNA1(VAL) (ADENINE(37)-N6)-METHYLTRANSFERASE"/>
    <property type="match status" value="1"/>
</dbReference>
<comment type="caution">
    <text evidence="8">The sequence shown here is derived from an EMBL/GenBank/DDBJ whole genome shotgun (WGS) entry which is preliminary data.</text>
</comment>
<dbReference type="Gene3D" id="3.40.50.150">
    <property type="entry name" value="Vaccinia Virus protein VP39"/>
    <property type="match status" value="1"/>
</dbReference>
<comment type="subcellular location">
    <subcellularLocation>
        <location evidence="6">Cytoplasm</location>
    </subcellularLocation>
</comment>
<comment type="function">
    <text evidence="6">Specifically methylates the adenine in position 37 of tRNA(1)(Val) (anticodon cmo5UAC).</text>
</comment>
<comment type="similarity">
    <text evidence="6">Belongs to the methyltransferase superfamily. tRNA (adenine-N(6)-)-methyltransferase family.</text>
</comment>
<name>A3HXU4_9BACT</name>
<dbReference type="EMBL" id="AAXU02000001">
    <property type="protein sequence ID" value="EAZ81417.1"/>
    <property type="molecule type" value="Genomic_DNA"/>
</dbReference>
<feature type="domain" description="Methyltransferase small" evidence="7">
    <location>
        <begin position="37"/>
        <end position="160"/>
    </location>
</feature>
<dbReference type="GO" id="GO:0016430">
    <property type="term" value="F:tRNA (adenine-N6)-methyltransferase activity"/>
    <property type="evidence" value="ECO:0007669"/>
    <property type="project" value="UniProtKB-UniRule"/>
</dbReference>
<evidence type="ECO:0000256" key="2">
    <source>
        <dbReference type="ARBA" id="ARBA00022603"/>
    </source>
</evidence>
<organism evidence="8 9">
    <name type="scientific">Algoriphagus machipongonensis</name>
    <dbReference type="NCBI Taxonomy" id="388413"/>
    <lineage>
        <taxon>Bacteria</taxon>
        <taxon>Pseudomonadati</taxon>
        <taxon>Bacteroidota</taxon>
        <taxon>Cytophagia</taxon>
        <taxon>Cytophagales</taxon>
        <taxon>Cyclobacteriaceae</taxon>
        <taxon>Algoriphagus</taxon>
    </lineage>
</organism>
<dbReference type="InterPro" id="IPR022882">
    <property type="entry name" value="tRNA_adenine-N6_MeTrfase"/>
</dbReference>
<dbReference type="InterPro" id="IPR007848">
    <property type="entry name" value="Small_mtfrase_dom"/>
</dbReference>
<dbReference type="CDD" id="cd02440">
    <property type="entry name" value="AdoMet_MTases"/>
    <property type="match status" value="1"/>
</dbReference>
<protein>
    <recommendedName>
        <fullName evidence="6">tRNA1(Val) (adenine(37)-N6)-methyltransferase</fullName>
        <ecNumber evidence="6">2.1.1.223</ecNumber>
    </recommendedName>
    <alternativeName>
        <fullName evidence="6">tRNA m6A37 methyltransferase</fullName>
    </alternativeName>
</protein>
<dbReference type="Proteomes" id="UP000003919">
    <property type="component" value="Chromosome"/>
</dbReference>
<dbReference type="InterPro" id="IPR029063">
    <property type="entry name" value="SAM-dependent_MTases_sf"/>
</dbReference>
<evidence type="ECO:0000256" key="4">
    <source>
        <dbReference type="ARBA" id="ARBA00022691"/>
    </source>
</evidence>
<dbReference type="HOGENOM" id="CLU_061983_0_0_10"/>
<reference evidence="8 9" key="1">
    <citation type="journal article" date="2011" name="J. Bacteriol.">
        <title>Complete genome sequence of Algoriphagus sp. PR1, bacterial prey of a colony-forming choanoflagellate.</title>
        <authorList>
            <person name="Alegado R.A."/>
            <person name="Ferriera S."/>
            <person name="Nusbaum C."/>
            <person name="Young S.K."/>
            <person name="Zeng Q."/>
            <person name="Imamovic A."/>
            <person name="Fairclough S.R."/>
            <person name="King N."/>
        </authorList>
    </citation>
    <scope>NUCLEOTIDE SEQUENCE [LARGE SCALE GENOMIC DNA]</scope>
    <source>
        <strain evidence="8 9">PR1</strain>
    </source>
</reference>
<dbReference type="AlphaFoldDB" id="A3HXU4"/>
<dbReference type="GO" id="GO:0032259">
    <property type="term" value="P:methylation"/>
    <property type="evidence" value="ECO:0007669"/>
    <property type="project" value="UniProtKB-KW"/>
</dbReference>
<dbReference type="PROSITE" id="PS00092">
    <property type="entry name" value="N6_MTASE"/>
    <property type="match status" value="1"/>
</dbReference>
<evidence type="ECO:0000259" key="7">
    <source>
        <dbReference type="Pfam" id="PF05175"/>
    </source>
</evidence>
<dbReference type="HAMAP" id="MF_01872">
    <property type="entry name" value="tRNA_methyltr_YfiC"/>
    <property type="match status" value="1"/>
</dbReference>
<dbReference type="SUPFAM" id="SSF53335">
    <property type="entry name" value="S-adenosyl-L-methionine-dependent methyltransferases"/>
    <property type="match status" value="1"/>
</dbReference>
<keyword evidence="5 6" id="KW-0819">tRNA processing</keyword>
<evidence type="ECO:0000313" key="8">
    <source>
        <dbReference type="EMBL" id="EAZ81417.1"/>
    </source>
</evidence>
<dbReference type="GO" id="GO:0008033">
    <property type="term" value="P:tRNA processing"/>
    <property type="evidence" value="ECO:0007669"/>
    <property type="project" value="UniProtKB-UniRule"/>
</dbReference>
<dbReference type="OrthoDB" id="5383291at2"/>
<evidence type="ECO:0000256" key="5">
    <source>
        <dbReference type="ARBA" id="ARBA00022694"/>
    </source>
</evidence>
<dbReference type="GO" id="GO:0003676">
    <property type="term" value="F:nucleic acid binding"/>
    <property type="evidence" value="ECO:0007669"/>
    <property type="project" value="InterPro"/>
</dbReference>
<proteinExistence type="inferred from homology"/>
<keyword evidence="2 6" id="KW-0489">Methyltransferase</keyword>
<keyword evidence="3 6" id="KW-0808">Transferase</keyword>
<accession>A3HXU4</accession>
<dbReference type="InterPro" id="IPR050210">
    <property type="entry name" value="tRNA_Adenine-N(6)_MTase"/>
</dbReference>